<evidence type="ECO:0000256" key="3">
    <source>
        <dbReference type="ARBA" id="ARBA00022448"/>
    </source>
</evidence>
<gene>
    <name evidence="13" type="ORF">PTSG_04043</name>
</gene>
<dbReference type="PANTHER" id="PTHR46027:SF1">
    <property type="entry name" value="PEROXISOMAL TARGETING SIGNAL 2 RECEPTOR"/>
    <property type="match status" value="1"/>
</dbReference>
<protein>
    <recommendedName>
        <fullName evidence="10">Peroxin-7</fullName>
    </recommendedName>
</protein>
<dbReference type="Proteomes" id="UP000007799">
    <property type="component" value="Unassembled WGS sequence"/>
</dbReference>
<dbReference type="KEGG" id="sre:PTSG_04043"/>
<proteinExistence type="inferred from homology"/>
<keyword evidence="7" id="KW-0653">Protein transport</keyword>
<feature type="repeat" description="WD" evidence="11">
    <location>
        <begin position="98"/>
        <end position="132"/>
    </location>
</feature>
<comment type="subcellular location">
    <subcellularLocation>
        <location evidence="2">Cytoplasm</location>
        <location evidence="2">Cytosol</location>
    </subcellularLocation>
    <subcellularLocation>
        <location evidence="1">Peroxisome matrix</location>
    </subcellularLocation>
</comment>
<dbReference type="AlphaFoldDB" id="F2U7L9"/>
<feature type="region of interest" description="Disordered" evidence="12">
    <location>
        <begin position="275"/>
        <end position="312"/>
    </location>
</feature>
<keyword evidence="14" id="KW-1185">Reference proteome</keyword>
<keyword evidence="6" id="KW-0677">Repeat</keyword>
<dbReference type="GO" id="GO:0016558">
    <property type="term" value="P:protein import into peroxisome matrix"/>
    <property type="evidence" value="ECO:0007669"/>
    <property type="project" value="InterPro"/>
</dbReference>
<evidence type="ECO:0000256" key="1">
    <source>
        <dbReference type="ARBA" id="ARBA00004253"/>
    </source>
</evidence>
<dbReference type="EMBL" id="GL832963">
    <property type="protein sequence ID" value="EGD83436.1"/>
    <property type="molecule type" value="Genomic_DNA"/>
</dbReference>
<evidence type="ECO:0000256" key="5">
    <source>
        <dbReference type="ARBA" id="ARBA00022574"/>
    </source>
</evidence>
<dbReference type="STRING" id="946362.F2U7L9"/>
<dbReference type="InParanoid" id="F2U7L9"/>
<evidence type="ECO:0000256" key="10">
    <source>
        <dbReference type="ARBA" id="ARBA00032565"/>
    </source>
</evidence>
<dbReference type="SUPFAM" id="SSF50978">
    <property type="entry name" value="WD40 repeat-like"/>
    <property type="match status" value="1"/>
</dbReference>
<dbReference type="PRINTS" id="PR00320">
    <property type="entry name" value="GPROTEINBRPT"/>
</dbReference>
<evidence type="ECO:0000256" key="2">
    <source>
        <dbReference type="ARBA" id="ARBA00004514"/>
    </source>
</evidence>
<evidence type="ECO:0000256" key="8">
    <source>
        <dbReference type="ARBA" id="ARBA00023140"/>
    </source>
</evidence>
<sequence length="378" mass="40911">MVCLRVDGVHPYAIAFSPYTGDRLAVASAQHFGIAGKGSVSVFDRSQDWATIAQAEWKDGLFSAAWAETNENQLLTCSGDGTCQLWDIADMSKPLHVFAEHTKEATRVSHCQAREGALFASSSWDQSVKVWDATGASGHSLATLSHQGFVYDVRWSPHRQHTIASACEDGTVSVWDTRAPRPAQVVQAHAHEALCLDWNKYDANMLVSGSVDRTVRCFDLRMAPSAVPLYVLEAHQLAVRTVACSPFDVDVIATGSYDMCAFLWNVRALRTAMGQHGDTSTRQQPPSSSSSSSSSAAATITTPSSQVQAKPTTAEAATVLPSSVPLQQRVLGRQADALLPRPRLLSKHTEFVTGVDFNVFAPEVAHCSWDSTICVHPV</sequence>
<feature type="compositionally biased region" description="Low complexity" evidence="12">
    <location>
        <begin position="280"/>
        <end position="306"/>
    </location>
</feature>
<evidence type="ECO:0000256" key="6">
    <source>
        <dbReference type="ARBA" id="ARBA00022737"/>
    </source>
</evidence>
<accession>F2U7L9</accession>
<dbReference type="PROSITE" id="PS50082">
    <property type="entry name" value="WD_REPEATS_2"/>
    <property type="match status" value="2"/>
</dbReference>
<dbReference type="Pfam" id="PF00400">
    <property type="entry name" value="WD40"/>
    <property type="match status" value="6"/>
</dbReference>
<dbReference type="Gene3D" id="2.130.10.10">
    <property type="entry name" value="YVTN repeat-like/Quinoprotein amine dehydrogenase"/>
    <property type="match status" value="1"/>
</dbReference>
<dbReference type="PANTHER" id="PTHR46027">
    <property type="entry name" value="PEROXISOMAL TARGETING SIGNAL 2 RECEPTOR"/>
    <property type="match status" value="1"/>
</dbReference>
<dbReference type="GO" id="GO:0005782">
    <property type="term" value="C:peroxisomal matrix"/>
    <property type="evidence" value="ECO:0007669"/>
    <property type="project" value="UniProtKB-SubCell"/>
</dbReference>
<evidence type="ECO:0000313" key="13">
    <source>
        <dbReference type="EMBL" id="EGD83436.1"/>
    </source>
</evidence>
<keyword evidence="8" id="KW-0576">Peroxisome</keyword>
<dbReference type="RefSeq" id="XP_004994940.1">
    <property type="nucleotide sequence ID" value="XM_004994883.1"/>
</dbReference>
<comment type="similarity">
    <text evidence="9">Belongs to the WD repeat peroxin-7 family.</text>
</comment>
<organism evidence="14">
    <name type="scientific">Salpingoeca rosetta (strain ATCC 50818 / BSB-021)</name>
    <dbReference type="NCBI Taxonomy" id="946362"/>
    <lineage>
        <taxon>Eukaryota</taxon>
        <taxon>Choanoflagellata</taxon>
        <taxon>Craspedida</taxon>
        <taxon>Salpingoecidae</taxon>
        <taxon>Salpingoeca</taxon>
    </lineage>
</organism>
<dbReference type="GeneID" id="16075518"/>
<dbReference type="SMART" id="SM00320">
    <property type="entry name" value="WD40"/>
    <property type="match status" value="6"/>
</dbReference>
<feature type="repeat" description="WD" evidence="11">
    <location>
        <begin position="143"/>
        <end position="185"/>
    </location>
</feature>
<keyword evidence="3" id="KW-0813">Transport</keyword>
<dbReference type="GO" id="GO:0005053">
    <property type="term" value="F:peroxisome matrix targeting signal-2 binding"/>
    <property type="evidence" value="ECO:0007669"/>
    <property type="project" value="InterPro"/>
</dbReference>
<keyword evidence="4" id="KW-0963">Cytoplasm</keyword>
<evidence type="ECO:0000256" key="4">
    <source>
        <dbReference type="ARBA" id="ARBA00022490"/>
    </source>
</evidence>
<dbReference type="InterPro" id="IPR019775">
    <property type="entry name" value="WD40_repeat_CS"/>
</dbReference>
<dbReference type="GO" id="GO:0005829">
    <property type="term" value="C:cytosol"/>
    <property type="evidence" value="ECO:0007669"/>
    <property type="project" value="UniProtKB-SubCell"/>
</dbReference>
<dbReference type="OMA" id="FAVHWNL"/>
<dbReference type="OrthoDB" id="273771at2759"/>
<name>F2U7L9_SALR5</name>
<dbReference type="InterPro" id="IPR020472">
    <property type="entry name" value="WD40_PAC1"/>
</dbReference>
<keyword evidence="13" id="KW-0675">Receptor</keyword>
<dbReference type="PROSITE" id="PS50294">
    <property type="entry name" value="WD_REPEATS_REGION"/>
    <property type="match status" value="1"/>
</dbReference>
<dbReference type="InterPro" id="IPR001680">
    <property type="entry name" value="WD40_rpt"/>
</dbReference>
<evidence type="ECO:0000256" key="12">
    <source>
        <dbReference type="SAM" id="MobiDB-lite"/>
    </source>
</evidence>
<keyword evidence="5 11" id="KW-0853">WD repeat</keyword>
<dbReference type="InterPro" id="IPR036322">
    <property type="entry name" value="WD40_repeat_dom_sf"/>
</dbReference>
<evidence type="ECO:0000256" key="7">
    <source>
        <dbReference type="ARBA" id="ARBA00022927"/>
    </source>
</evidence>
<evidence type="ECO:0000313" key="14">
    <source>
        <dbReference type="Proteomes" id="UP000007799"/>
    </source>
</evidence>
<reference evidence="13" key="1">
    <citation type="submission" date="2009-08" db="EMBL/GenBank/DDBJ databases">
        <title>Annotation of Salpingoeca rosetta.</title>
        <authorList>
            <consortium name="The Broad Institute Genome Sequencing Platform"/>
            <person name="Russ C."/>
            <person name="Cuomo C."/>
            <person name="Burger G."/>
            <person name="Gray M.W."/>
            <person name="Holland P.W.H."/>
            <person name="King N."/>
            <person name="Lang F.B.F."/>
            <person name="Roger A.J."/>
            <person name="Ruiz-Trillo I."/>
            <person name="Young S.K."/>
            <person name="Zeng Q."/>
            <person name="Gargeya S."/>
            <person name="Alvarado L."/>
            <person name="Berlin A."/>
            <person name="Chapman S.B."/>
            <person name="Chen Z."/>
            <person name="Freedman E."/>
            <person name="Gellesch M."/>
            <person name="Goldberg J."/>
            <person name="Griggs A."/>
            <person name="Gujja S."/>
            <person name="Heilman E."/>
            <person name="Heiman D."/>
            <person name="Howarth C."/>
            <person name="Mehta T."/>
            <person name="Neiman D."/>
            <person name="Pearson M."/>
            <person name="Roberts A."/>
            <person name="Saif S."/>
            <person name="Shea T."/>
            <person name="Shenoy N."/>
            <person name="Sisk P."/>
            <person name="Stolte C."/>
            <person name="Sykes S."/>
            <person name="White J."/>
            <person name="Yandava C."/>
            <person name="Haas B."/>
            <person name="Nusbaum C."/>
            <person name="Birren B."/>
        </authorList>
    </citation>
    <scope>NUCLEOTIDE SEQUENCE [LARGE SCALE GENOMIC DNA]</scope>
    <source>
        <strain evidence="13">ATCC 50818</strain>
    </source>
</reference>
<evidence type="ECO:0000256" key="9">
    <source>
        <dbReference type="ARBA" id="ARBA00024017"/>
    </source>
</evidence>
<dbReference type="eggNOG" id="KOG0277">
    <property type="taxonomic scope" value="Eukaryota"/>
</dbReference>
<dbReference type="FunCoup" id="F2U7L9">
    <property type="interactions" value="196"/>
</dbReference>
<dbReference type="PROSITE" id="PS00678">
    <property type="entry name" value="WD_REPEATS_1"/>
    <property type="match status" value="2"/>
</dbReference>
<dbReference type="InterPro" id="IPR015943">
    <property type="entry name" value="WD40/YVTN_repeat-like_dom_sf"/>
</dbReference>
<evidence type="ECO:0000256" key="11">
    <source>
        <dbReference type="PROSITE-ProRule" id="PRU00221"/>
    </source>
</evidence>
<dbReference type="InterPro" id="IPR044536">
    <property type="entry name" value="PEX7"/>
</dbReference>